<dbReference type="InterPro" id="IPR050060">
    <property type="entry name" value="Phosphoglucosamine_mutase"/>
</dbReference>
<dbReference type="Gene3D" id="3.40.120.10">
    <property type="entry name" value="Alpha-D-Glucose-1,6-Bisphosphate, subunit A, domain 3"/>
    <property type="match status" value="3"/>
</dbReference>
<dbReference type="eggNOG" id="COG1109">
    <property type="taxonomic scope" value="Bacteria"/>
</dbReference>
<keyword evidence="13" id="KW-1185">Reference proteome</keyword>
<sequence length="470" mass="49250">MMAPKFGTSGLRGLVVELTPDLVADYCRAFVAACPTGGAVHLGRDLRPSSPAIAQAVRAALRDEGISVIDCGALPTPALALSAMAQGDAAIMVTGSHIPADRNGLKFYVPSGEISKADEVAINGHLGRASAHASSGFAREDKSATEGYLARYISGFGRDALRDMRIGVYQHSSVARDLMVAVVEGLGGVAIPLGRSETFIPVDTEALDEQTRTMLAGWCAVHGLDAIISTDGDADRPMVADANGRIVAGDVLGALTARSLGADVICTPVSSNSMVSEMSEFRAVHLTKIGSPFVIDAMEKVRAQSPDARVVGYEANGGFLLGFEAKGPAGPIAPLMTRDCLLPILAPLATAHATGRPLASLVASLPQRFTAADRVAGIPSETSRDFLAKLIQDPAARQSFFAVQAPESQLDLTDGLRVRFEDGSIVHLRPSGNAPEFRCYAEADLADTAQKLVARYLSKLRETLGASEAE</sequence>
<evidence type="ECO:0000256" key="4">
    <source>
        <dbReference type="ARBA" id="ARBA00022723"/>
    </source>
</evidence>
<keyword evidence="6" id="KW-0413">Isomerase</keyword>
<dbReference type="PANTHER" id="PTHR42946">
    <property type="entry name" value="PHOSPHOHEXOSE MUTASE"/>
    <property type="match status" value="1"/>
</dbReference>
<evidence type="ECO:0000313" key="13">
    <source>
        <dbReference type="Proteomes" id="UP000027471"/>
    </source>
</evidence>
<name>A0A074JUE5_9RHOB</name>
<evidence type="ECO:0000256" key="2">
    <source>
        <dbReference type="ARBA" id="ARBA00010231"/>
    </source>
</evidence>
<accession>A0A074JUE5</accession>
<evidence type="ECO:0000256" key="7">
    <source>
        <dbReference type="RuleBase" id="RU004326"/>
    </source>
</evidence>
<dbReference type="GO" id="GO:0000287">
    <property type="term" value="F:magnesium ion binding"/>
    <property type="evidence" value="ECO:0007669"/>
    <property type="project" value="InterPro"/>
</dbReference>
<comment type="caution">
    <text evidence="12">The sequence shown here is derived from an EMBL/GenBank/DDBJ whole genome shotgun (WGS) entry which is preliminary data.</text>
</comment>
<dbReference type="AlphaFoldDB" id="A0A074JUE5"/>
<dbReference type="GO" id="GO:0005829">
    <property type="term" value="C:cytosol"/>
    <property type="evidence" value="ECO:0007669"/>
    <property type="project" value="TreeGrafter"/>
</dbReference>
<evidence type="ECO:0000259" key="11">
    <source>
        <dbReference type="Pfam" id="PF02880"/>
    </source>
</evidence>
<dbReference type="PANTHER" id="PTHR42946:SF1">
    <property type="entry name" value="PHOSPHOGLUCOMUTASE (ALPHA-D-GLUCOSE-1,6-BISPHOSPHATE-DEPENDENT)"/>
    <property type="match status" value="1"/>
</dbReference>
<dbReference type="Pfam" id="PF00408">
    <property type="entry name" value="PGM_PMM_IV"/>
    <property type="match status" value="1"/>
</dbReference>
<keyword evidence="4 7" id="KW-0479">Metal-binding</keyword>
<reference evidence="12 13" key="1">
    <citation type="journal article" date="2015" name="Antonie Van Leeuwenhoek">
        <title>Thioclava indica sp. nov., isolated from surface seawater of the Indian Ocean.</title>
        <authorList>
            <person name="Liu Y."/>
            <person name="Lai Q."/>
            <person name="Du J."/>
            <person name="Xu H."/>
            <person name="Jiang L."/>
            <person name="Shao Z."/>
        </authorList>
    </citation>
    <scope>NUCLEOTIDE SEQUENCE [LARGE SCALE GENOMIC DNA]</scope>
    <source>
        <strain evidence="12 13">DT23-4</strain>
    </source>
</reference>
<evidence type="ECO:0000256" key="6">
    <source>
        <dbReference type="ARBA" id="ARBA00023235"/>
    </source>
</evidence>
<dbReference type="GO" id="GO:0009252">
    <property type="term" value="P:peptidoglycan biosynthetic process"/>
    <property type="evidence" value="ECO:0007669"/>
    <property type="project" value="TreeGrafter"/>
</dbReference>
<dbReference type="InterPro" id="IPR016055">
    <property type="entry name" value="A-D-PHexomutase_a/b/a-I/II/III"/>
</dbReference>
<comment type="similarity">
    <text evidence="2 7">Belongs to the phosphohexose mutase family.</text>
</comment>
<dbReference type="Pfam" id="PF02878">
    <property type="entry name" value="PGM_PMM_I"/>
    <property type="match status" value="1"/>
</dbReference>
<evidence type="ECO:0000256" key="3">
    <source>
        <dbReference type="ARBA" id="ARBA00022553"/>
    </source>
</evidence>
<evidence type="ECO:0000313" key="12">
    <source>
        <dbReference type="EMBL" id="KEO61301.1"/>
    </source>
</evidence>
<dbReference type="GO" id="GO:0008966">
    <property type="term" value="F:phosphoglucosamine mutase activity"/>
    <property type="evidence" value="ECO:0007669"/>
    <property type="project" value="TreeGrafter"/>
</dbReference>
<dbReference type="Proteomes" id="UP000027471">
    <property type="component" value="Unassembled WGS sequence"/>
</dbReference>
<dbReference type="Pfam" id="PF02880">
    <property type="entry name" value="PGM_PMM_III"/>
    <property type="match status" value="1"/>
</dbReference>
<dbReference type="InterPro" id="IPR036900">
    <property type="entry name" value="A-D-PHexomutase_C_sf"/>
</dbReference>
<dbReference type="SUPFAM" id="SSF53738">
    <property type="entry name" value="Phosphoglucomutase, first 3 domains"/>
    <property type="match status" value="3"/>
</dbReference>
<feature type="domain" description="Alpha-D-phosphohexomutase C-terminal" evidence="8">
    <location>
        <begin position="412"/>
        <end position="455"/>
    </location>
</feature>
<comment type="cofactor">
    <cofactor evidence="1">
        <name>Mg(2+)</name>
        <dbReference type="ChEBI" id="CHEBI:18420"/>
    </cofactor>
</comment>
<dbReference type="PROSITE" id="PS00710">
    <property type="entry name" value="PGM_PMM"/>
    <property type="match status" value="1"/>
</dbReference>
<dbReference type="InterPro" id="IPR016066">
    <property type="entry name" value="A-D-PHexomutase_CS"/>
</dbReference>
<dbReference type="CDD" id="cd03088">
    <property type="entry name" value="ManB"/>
    <property type="match status" value="1"/>
</dbReference>
<keyword evidence="3" id="KW-0597">Phosphoprotein</keyword>
<dbReference type="GO" id="GO:0004615">
    <property type="term" value="F:phosphomannomutase activity"/>
    <property type="evidence" value="ECO:0007669"/>
    <property type="project" value="TreeGrafter"/>
</dbReference>
<protein>
    <recommendedName>
        <fullName evidence="14">Phosphomannomutase</fullName>
    </recommendedName>
</protein>
<evidence type="ECO:0008006" key="14">
    <source>
        <dbReference type="Google" id="ProtNLM"/>
    </source>
</evidence>
<feature type="domain" description="Alpha-D-phosphohexomutase alpha/beta/alpha" evidence="9">
    <location>
        <begin position="5"/>
        <end position="125"/>
    </location>
</feature>
<feature type="domain" description="Alpha-D-phosphohexomutase alpha/beta/alpha" evidence="11">
    <location>
        <begin position="249"/>
        <end position="369"/>
    </location>
</feature>
<proteinExistence type="inferred from homology"/>
<dbReference type="GO" id="GO:0006048">
    <property type="term" value="P:UDP-N-acetylglucosamine biosynthetic process"/>
    <property type="evidence" value="ECO:0007669"/>
    <property type="project" value="TreeGrafter"/>
</dbReference>
<dbReference type="Pfam" id="PF02879">
    <property type="entry name" value="PGM_PMM_II"/>
    <property type="match status" value="1"/>
</dbReference>
<evidence type="ECO:0000256" key="1">
    <source>
        <dbReference type="ARBA" id="ARBA00001946"/>
    </source>
</evidence>
<keyword evidence="5 7" id="KW-0460">Magnesium</keyword>
<gene>
    <name evidence="12" type="ORF">DT23_09420</name>
</gene>
<dbReference type="InterPro" id="IPR005845">
    <property type="entry name" value="A-D-PHexomutase_a/b/a-II"/>
</dbReference>
<evidence type="ECO:0000259" key="9">
    <source>
        <dbReference type="Pfam" id="PF02878"/>
    </source>
</evidence>
<dbReference type="SUPFAM" id="SSF55957">
    <property type="entry name" value="Phosphoglucomutase, C-terminal domain"/>
    <property type="match status" value="1"/>
</dbReference>
<dbReference type="InterPro" id="IPR005843">
    <property type="entry name" value="A-D-PHexomutase_C"/>
</dbReference>
<dbReference type="STRING" id="1353528.DT23_09420"/>
<dbReference type="Gene3D" id="3.30.310.50">
    <property type="entry name" value="Alpha-D-phosphohexomutase, C-terminal domain"/>
    <property type="match status" value="1"/>
</dbReference>
<evidence type="ECO:0000256" key="5">
    <source>
        <dbReference type="ARBA" id="ARBA00022842"/>
    </source>
</evidence>
<dbReference type="InterPro" id="IPR005846">
    <property type="entry name" value="A-D-PHexomutase_a/b/a-III"/>
</dbReference>
<evidence type="ECO:0000259" key="8">
    <source>
        <dbReference type="Pfam" id="PF00408"/>
    </source>
</evidence>
<dbReference type="EMBL" id="AUNB01000002">
    <property type="protein sequence ID" value="KEO61301.1"/>
    <property type="molecule type" value="Genomic_DNA"/>
</dbReference>
<organism evidence="12 13">
    <name type="scientific">Thioclava indica</name>
    <dbReference type="NCBI Taxonomy" id="1353528"/>
    <lineage>
        <taxon>Bacteria</taxon>
        <taxon>Pseudomonadati</taxon>
        <taxon>Pseudomonadota</taxon>
        <taxon>Alphaproteobacteria</taxon>
        <taxon>Rhodobacterales</taxon>
        <taxon>Paracoccaceae</taxon>
        <taxon>Thioclava</taxon>
    </lineage>
</organism>
<dbReference type="GO" id="GO:0005975">
    <property type="term" value="P:carbohydrate metabolic process"/>
    <property type="evidence" value="ECO:0007669"/>
    <property type="project" value="InterPro"/>
</dbReference>
<feature type="domain" description="Alpha-D-phosphohexomutase alpha/beta/alpha" evidence="10">
    <location>
        <begin position="148"/>
        <end position="244"/>
    </location>
</feature>
<dbReference type="InterPro" id="IPR005844">
    <property type="entry name" value="A-D-PHexomutase_a/b/a-I"/>
</dbReference>
<evidence type="ECO:0000259" key="10">
    <source>
        <dbReference type="Pfam" id="PF02879"/>
    </source>
</evidence>